<evidence type="ECO:0000259" key="1">
    <source>
        <dbReference type="PROSITE" id="PS50405"/>
    </source>
</evidence>
<feature type="domain" description="GST C-terminal" evidence="1">
    <location>
        <begin position="46"/>
        <end position="170"/>
    </location>
</feature>
<comment type="caution">
    <text evidence="2">The sequence shown here is derived from an EMBL/GenBank/DDBJ whole genome shotgun (WGS) entry which is preliminary data.</text>
</comment>
<dbReference type="HOGENOM" id="CLU_037263_2_0_1"/>
<dbReference type="PROSITE" id="PS50405">
    <property type="entry name" value="GST_CTER"/>
    <property type="match status" value="1"/>
</dbReference>
<accession>V9ESM9</accession>
<dbReference type="Proteomes" id="UP000018721">
    <property type="component" value="Unassembled WGS sequence"/>
</dbReference>
<dbReference type="PANTHER" id="PTHR32419">
    <property type="entry name" value="GLUTATHIONYL-HYDROQUINONE REDUCTASE"/>
    <property type="match status" value="1"/>
</dbReference>
<dbReference type="GO" id="GO:0004364">
    <property type="term" value="F:glutathione transferase activity"/>
    <property type="evidence" value="ECO:0007669"/>
    <property type="project" value="InterPro"/>
</dbReference>
<evidence type="ECO:0000313" key="3">
    <source>
        <dbReference type="Proteomes" id="UP000018721"/>
    </source>
</evidence>
<reference evidence="2 3" key="1">
    <citation type="submission" date="2013-11" db="EMBL/GenBank/DDBJ databases">
        <title>The Genome Sequence of Phytophthora parasitica P1569.</title>
        <authorList>
            <consortium name="The Broad Institute Genomics Platform"/>
            <person name="Russ C."/>
            <person name="Tyler B."/>
            <person name="Panabieres F."/>
            <person name="Shan W."/>
            <person name="Tripathy S."/>
            <person name="Grunwald N."/>
            <person name="Machado M."/>
            <person name="Johnson C.S."/>
            <person name="Arredondo F."/>
            <person name="Hong C."/>
            <person name="Coffey M."/>
            <person name="Young S.K."/>
            <person name="Zeng Q."/>
            <person name="Gargeya S."/>
            <person name="Fitzgerald M."/>
            <person name="Abouelleil A."/>
            <person name="Alvarado L."/>
            <person name="Chapman S.B."/>
            <person name="Gainer-Dewar J."/>
            <person name="Goldberg J."/>
            <person name="Griggs A."/>
            <person name="Gujja S."/>
            <person name="Hansen M."/>
            <person name="Howarth C."/>
            <person name="Imamovic A."/>
            <person name="Ireland A."/>
            <person name="Larimer J."/>
            <person name="McCowan C."/>
            <person name="Murphy C."/>
            <person name="Pearson M."/>
            <person name="Poon T.W."/>
            <person name="Priest M."/>
            <person name="Roberts A."/>
            <person name="Saif S."/>
            <person name="Shea T."/>
            <person name="Sykes S."/>
            <person name="Wortman J."/>
            <person name="Nusbaum C."/>
            <person name="Birren B."/>
        </authorList>
    </citation>
    <scope>NUCLEOTIDE SEQUENCE [LARGE SCALE GENOMIC DNA]</scope>
    <source>
        <strain evidence="2 3">P1569</strain>
    </source>
</reference>
<dbReference type="OrthoDB" id="2309723at2759"/>
<dbReference type="AlphaFoldDB" id="V9ESM9"/>
<protein>
    <recommendedName>
        <fullName evidence="1">GST C-terminal domain-containing protein</fullName>
    </recommendedName>
</protein>
<proteinExistence type="predicted"/>
<evidence type="ECO:0000313" key="2">
    <source>
        <dbReference type="EMBL" id="ETI41483.1"/>
    </source>
</evidence>
<dbReference type="InterPro" id="IPR010987">
    <property type="entry name" value="Glutathione-S-Trfase_C-like"/>
</dbReference>
<dbReference type="EMBL" id="ANIZ01002296">
    <property type="protein sequence ID" value="ETI41483.1"/>
    <property type="molecule type" value="Genomic_DNA"/>
</dbReference>
<gene>
    <name evidence="2" type="ORF">F443_13286</name>
</gene>
<dbReference type="InterPro" id="IPR047047">
    <property type="entry name" value="GST_Omega-like_C"/>
</dbReference>
<sequence>MKTPYSVPLLWDKKKNTIVSNDSADIVRMFNSGFADLVPSKIDLYPEELRSEIDEINDWIYNDVSHGVYKCGFAGTQELYDAAVEKVFAGLDRAEKILSEHRFLVGDRLTEADLKLFPTLVRFDEVYAVHFKASRKLIQQYPNLSNYARDIYQLPRMAETVVMPHIKTHYYASHTHLNPFGIVPAGPNVDFTRPHDRDRFTNAVVPTIE</sequence>
<organism evidence="2 3">
    <name type="scientific">Phytophthora nicotianae P1569</name>
    <dbReference type="NCBI Taxonomy" id="1317065"/>
    <lineage>
        <taxon>Eukaryota</taxon>
        <taxon>Sar</taxon>
        <taxon>Stramenopiles</taxon>
        <taxon>Oomycota</taxon>
        <taxon>Peronosporomycetes</taxon>
        <taxon>Peronosporales</taxon>
        <taxon>Peronosporaceae</taxon>
        <taxon>Phytophthora</taxon>
    </lineage>
</organism>
<dbReference type="GO" id="GO:0005737">
    <property type="term" value="C:cytoplasm"/>
    <property type="evidence" value="ECO:0007669"/>
    <property type="project" value="TreeGrafter"/>
</dbReference>
<dbReference type="InterPro" id="IPR036282">
    <property type="entry name" value="Glutathione-S-Trfase_C_sf"/>
</dbReference>
<dbReference type="InterPro" id="IPR016639">
    <property type="entry name" value="GST_Omega/GSH"/>
</dbReference>
<dbReference type="eggNOG" id="KOG2903">
    <property type="taxonomic scope" value="Eukaryota"/>
</dbReference>
<dbReference type="SUPFAM" id="SSF47616">
    <property type="entry name" value="GST C-terminal domain-like"/>
    <property type="match status" value="1"/>
</dbReference>
<keyword evidence="3" id="KW-1185">Reference proteome</keyword>
<name>V9ESM9_PHYNI</name>
<dbReference type="PANTHER" id="PTHR32419:SF6">
    <property type="entry name" value="GLUTATHIONE S-TRANSFERASE OMEGA-LIKE 1-RELATED"/>
    <property type="match status" value="1"/>
</dbReference>
<dbReference type="Gene3D" id="3.40.30.10">
    <property type="entry name" value="Glutaredoxin"/>
    <property type="match status" value="1"/>
</dbReference>
<dbReference type="CDD" id="cd03190">
    <property type="entry name" value="GST_C_Omega_like"/>
    <property type="match status" value="1"/>
</dbReference>
<dbReference type="Gene3D" id="1.20.1050.10">
    <property type="match status" value="1"/>
</dbReference>
<dbReference type="Pfam" id="PF13410">
    <property type="entry name" value="GST_C_2"/>
    <property type="match status" value="1"/>
</dbReference>